<feature type="region of interest" description="Disordered" evidence="1">
    <location>
        <begin position="228"/>
        <end position="249"/>
    </location>
</feature>
<dbReference type="Proteomes" id="UP000518752">
    <property type="component" value="Unassembled WGS sequence"/>
</dbReference>
<comment type="caution">
    <text evidence="2">The sequence shown here is derived from an EMBL/GenBank/DDBJ whole genome shotgun (WGS) entry which is preliminary data.</text>
</comment>
<evidence type="ECO:0000313" key="2">
    <source>
        <dbReference type="EMBL" id="KAF5390434.1"/>
    </source>
</evidence>
<dbReference type="AlphaFoldDB" id="A0A8H5HVM0"/>
<dbReference type="EMBL" id="JAACJN010000015">
    <property type="protein sequence ID" value="KAF5390434.1"/>
    <property type="molecule type" value="Genomic_DNA"/>
</dbReference>
<name>A0A8H5HVM0_9AGAR</name>
<reference evidence="2 3" key="1">
    <citation type="journal article" date="2020" name="ISME J.">
        <title>Uncovering the hidden diversity of litter-decomposition mechanisms in mushroom-forming fungi.</title>
        <authorList>
            <person name="Floudas D."/>
            <person name="Bentzer J."/>
            <person name="Ahren D."/>
            <person name="Johansson T."/>
            <person name="Persson P."/>
            <person name="Tunlid A."/>
        </authorList>
    </citation>
    <scope>NUCLEOTIDE SEQUENCE [LARGE SCALE GENOMIC DNA]</scope>
    <source>
        <strain evidence="2 3">CBS 406.79</strain>
    </source>
</reference>
<gene>
    <name evidence="2" type="ORF">D9757_005215</name>
</gene>
<sequence>MGPPGLTFPSFKSTDLSTTGFKDFQLANIRHKGEISTKLTFTADGKTSISDDTTLEYYMSLSADGQAILQPKGGTSVSARQAATTADSSADSGPETPSVKSAPGVQTFNVRLIDRTPTTTPEADAPMPDTSAAKELVEKFRTAGFLTRGELPTFTDRAMAALTANYAATGPNDQKYYSALAQAAELTEGQWDVVLKNTRAFHGYYYDFNRGILRKALKPAFRLKPGSIPGKPLQAGGTENAGKAASAGQDKYTPSIPTFYVFDSASVKVMEIRHQIQDTLVKEGFDSLVVSGSLEGGAGSLSASFEKDEASTQQQTTASRVQNLAVTYNFPRVVVELEPECLELTPECFADTSKLKNDEDRKLFYRRYGNQFATSITLGGYLYSTRSVTEAETSKLDQIKNETRSAAGISFTSPKISGSFGVANGKGEQNENGHAELRQTASLTWDAHGGDTLLVSNPNVWATTVKDHRLWRLMDQREVVELDSLFETVNKAAYDKLRRPSPESYGDKDPFKDAEYTKKLRASLRGVFREGKNNDVKTKMENLYNTKYSSDPGNAEYNTFWKTNYAGKPEALITVGTAFKDLNGNQQIDLGLYMVYKKELQGLIL</sequence>
<feature type="compositionally biased region" description="Low complexity" evidence="1">
    <location>
        <begin position="82"/>
        <end position="92"/>
    </location>
</feature>
<protein>
    <recommendedName>
        <fullName evidence="4">MACPF domain-containing protein</fullName>
    </recommendedName>
</protein>
<feature type="region of interest" description="Disordered" evidence="1">
    <location>
        <begin position="70"/>
        <end position="104"/>
    </location>
</feature>
<dbReference type="OrthoDB" id="2955550at2759"/>
<organism evidence="2 3">
    <name type="scientific">Collybiopsis confluens</name>
    <dbReference type="NCBI Taxonomy" id="2823264"/>
    <lineage>
        <taxon>Eukaryota</taxon>
        <taxon>Fungi</taxon>
        <taxon>Dikarya</taxon>
        <taxon>Basidiomycota</taxon>
        <taxon>Agaricomycotina</taxon>
        <taxon>Agaricomycetes</taxon>
        <taxon>Agaricomycetidae</taxon>
        <taxon>Agaricales</taxon>
        <taxon>Marasmiineae</taxon>
        <taxon>Omphalotaceae</taxon>
        <taxon>Collybiopsis</taxon>
    </lineage>
</organism>
<keyword evidence="3" id="KW-1185">Reference proteome</keyword>
<accession>A0A8H5HVM0</accession>
<evidence type="ECO:0000313" key="3">
    <source>
        <dbReference type="Proteomes" id="UP000518752"/>
    </source>
</evidence>
<evidence type="ECO:0008006" key="4">
    <source>
        <dbReference type="Google" id="ProtNLM"/>
    </source>
</evidence>
<evidence type="ECO:0000256" key="1">
    <source>
        <dbReference type="SAM" id="MobiDB-lite"/>
    </source>
</evidence>
<proteinExistence type="predicted"/>